<reference evidence="5" key="1">
    <citation type="journal article" date="2019" name="Int. J. Syst. Evol. Microbiol.">
        <title>The Global Catalogue of Microorganisms (GCM) 10K type strain sequencing project: providing services to taxonomists for standard genome sequencing and annotation.</title>
        <authorList>
            <consortium name="The Broad Institute Genomics Platform"/>
            <consortium name="The Broad Institute Genome Sequencing Center for Infectious Disease"/>
            <person name="Wu L."/>
            <person name="Ma J."/>
        </authorList>
    </citation>
    <scope>NUCLEOTIDE SEQUENCE [LARGE SCALE GENOMIC DNA]</scope>
    <source>
        <strain evidence="5">DFY28</strain>
    </source>
</reference>
<evidence type="ECO:0000313" key="4">
    <source>
        <dbReference type="EMBL" id="MFC6152223.1"/>
    </source>
</evidence>
<evidence type="ECO:0000256" key="1">
    <source>
        <dbReference type="ARBA" id="ARBA00010835"/>
    </source>
</evidence>
<dbReference type="EMBL" id="JBHSQI010000001">
    <property type="protein sequence ID" value="MFC6152223.1"/>
    <property type="molecule type" value="Genomic_DNA"/>
</dbReference>
<dbReference type="NCBIfam" id="NF006718">
    <property type="entry name" value="PRK09256.1"/>
    <property type="match status" value="1"/>
</dbReference>
<sequence length="131" mass="14968">MIRVQGREIPESELIWRFSRASGPGGQHVNTTDSRVQLTWSPAESKAIPEPLREQLMAKLGTSVTVVASEHRSQWRNRQAAEERMTAMLTQALVRVASRRPTKPTRGSQRRRLDAKKQRGETKRLRGRVQD</sequence>
<keyword evidence="5" id="KW-1185">Reference proteome</keyword>
<dbReference type="SUPFAM" id="SSF75620">
    <property type="entry name" value="Release factor"/>
    <property type="match status" value="1"/>
</dbReference>
<name>A0ABW1QV44_9ACTN</name>
<feature type="region of interest" description="Disordered" evidence="2">
    <location>
        <begin position="96"/>
        <end position="131"/>
    </location>
</feature>
<dbReference type="Pfam" id="PF00472">
    <property type="entry name" value="RF-1"/>
    <property type="match status" value="1"/>
</dbReference>
<gene>
    <name evidence="4" type="primary">arfB</name>
    <name evidence="4" type="ORF">ACFPWU_00880</name>
</gene>
<organism evidence="4 5">
    <name type="scientific">Nocardioides yefusunii</name>
    <dbReference type="NCBI Taxonomy" id="2500546"/>
    <lineage>
        <taxon>Bacteria</taxon>
        <taxon>Bacillati</taxon>
        <taxon>Actinomycetota</taxon>
        <taxon>Actinomycetes</taxon>
        <taxon>Propionibacteriales</taxon>
        <taxon>Nocardioidaceae</taxon>
        <taxon>Nocardioides</taxon>
    </lineage>
</organism>
<dbReference type="RefSeq" id="WP_128220331.1">
    <property type="nucleotide sequence ID" value="NZ_CP034929.1"/>
</dbReference>
<comment type="similarity">
    <text evidence="1">Belongs to the prokaryotic/mitochondrial release factor family.</text>
</comment>
<dbReference type="InterPro" id="IPR045853">
    <property type="entry name" value="Pep_chain_release_fac_I_sf"/>
</dbReference>
<dbReference type="PANTHER" id="PTHR47814:SF1">
    <property type="entry name" value="PEPTIDYL-TRNA HYDROLASE ARFB"/>
    <property type="match status" value="1"/>
</dbReference>
<accession>A0ABW1QV44</accession>
<dbReference type="GO" id="GO:0004045">
    <property type="term" value="F:peptidyl-tRNA hydrolase activity"/>
    <property type="evidence" value="ECO:0007669"/>
    <property type="project" value="UniProtKB-EC"/>
</dbReference>
<evidence type="ECO:0000313" key="5">
    <source>
        <dbReference type="Proteomes" id="UP001596098"/>
    </source>
</evidence>
<dbReference type="EC" id="3.1.1.29" evidence="4"/>
<evidence type="ECO:0000256" key="2">
    <source>
        <dbReference type="SAM" id="MobiDB-lite"/>
    </source>
</evidence>
<comment type="caution">
    <text evidence="4">The sequence shown here is derived from an EMBL/GenBank/DDBJ whole genome shotgun (WGS) entry which is preliminary data.</text>
</comment>
<feature type="compositionally biased region" description="Basic and acidic residues" evidence="2">
    <location>
        <begin position="111"/>
        <end position="131"/>
    </location>
</feature>
<dbReference type="Proteomes" id="UP001596098">
    <property type="component" value="Unassembled WGS sequence"/>
</dbReference>
<keyword evidence="4" id="KW-0378">Hydrolase</keyword>
<dbReference type="PANTHER" id="PTHR47814">
    <property type="entry name" value="PEPTIDYL-TRNA HYDROLASE ARFB"/>
    <property type="match status" value="1"/>
</dbReference>
<proteinExistence type="inferred from homology"/>
<dbReference type="InterPro" id="IPR000352">
    <property type="entry name" value="Pep_chain_release_fac_I"/>
</dbReference>
<feature type="domain" description="Prokaryotic-type class I peptide chain release factors" evidence="3">
    <location>
        <begin position="8"/>
        <end position="126"/>
    </location>
</feature>
<evidence type="ECO:0000259" key="3">
    <source>
        <dbReference type="Pfam" id="PF00472"/>
    </source>
</evidence>
<protein>
    <submittedName>
        <fullName evidence="4">Alternative ribosome rescue aminoacyl-tRNA hydrolase ArfB</fullName>
        <ecNumber evidence="4">3.1.1.29</ecNumber>
    </submittedName>
</protein>
<feature type="compositionally biased region" description="Basic residues" evidence="2">
    <location>
        <begin position="97"/>
        <end position="110"/>
    </location>
</feature>
<dbReference type="Gene3D" id="3.30.160.20">
    <property type="match status" value="1"/>
</dbReference>